<dbReference type="Proteomes" id="UP000196320">
    <property type="component" value="Unassembled WGS sequence"/>
</dbReference>
<reference evidence="3 4" key="1">
    <citation type="submission" date="2017-02" db="EMBL/GenBank/DDBJ databases">
        <authorList>
            <person name="Peterson S.W."/>
        </authorList>
    </citation>
    <scope>NUCLEOTIDE SEQUENCE [LARGE SCALE GENOMIC DNA]</scope>
    <source>
        <strain evidence="3 4">B Mb 05.01</strain>
    </source>
</reference>
<feature type="transmembrane region" description="Helical" evidence="2">
    <location>
        <begin position="138"/>
        <end position="158"/>
    </location>
</feature>
<evidence type="ECO:0000256" key="1">
    <source>
        <dbReference type="SAM" id="Coils"/>
    </source>
</evidence>
<keyword evidence="2" id="KW-0812">Transmembrane</keyword>
<evidence type="ECO:0000313" key="3">
    <source>
        <dbReference type="EMBL" id="SJN43407.1"/>
    </source>
</evidence>
<dbReference type="EMBL" id="FUKO01000033">
    <property type="protein sequence ID" value="SJN43407.1"/>
    <property type="molecule type" value="Genomic_DNA"/>
</dbReference>
<gene>
    <name evidence="3" type="ORF">FM104_12630</name>
</gene>
<keyword evidence="1" id="KW-0175">Coiled coil</keyword>
<protein>
    <submittedName>
        <fullName evidence="3">Uncharacterized protein</fullName>
    </submittedName>
</protein>
<keyword evidence="2" id="KW-1133">Transmembrane helix</keyword>
<keyword evidence="2" id="KW-0472">Membrane</keyword>
<proteinExistence type="predicted"/>
<evidence type="ECO:0000256" key="2">
    <source>
        <dbReference type="SAM" id="Phobius"/>
    </source>
</evidence>
<name>A0A1R4KGT0_9MICO</name>
<evidence type="ECO:0000313" key="4">
    <source>
        <dbReference type="Proteomes" id="UP000196320"/>
    </source>
</evidence>
<dbReference type="AlphaFoldDB" id="A0A1R4KGT0"/>
<sequence length="208" mass="22824">MSMGKHGLSATEIGAPYGLNGRVTNRLLEAMGVIEESEYGGWKFTALGEKYGKVIDRDNGYGGYARRDWPTTYYDESILDELKITPDLIAQARAVDVARRTEQALKNAVDKEEAEAAFRAFQDQLAAENQAQNGQIDWVKVAAILGGIIVVVGGVVVVNKFGPDIKRKWTEVAAPRIAAAKRRLTRFAQVNSDAPLEQEDDAPPETRS</sequence>
<accession>A0A1R4KGT0</accession>
<organism evidence="3 4">
    <name type="scientific">Microbacterium esteraromaticum</name>
    <dbReference type="NCBI Taxonomy" id="57043"/>
    <lineage>
        <taxon>Bacteria</taxon>
        <taxon>Bacillati</taxon>
        <taxon>Actinomycetota</taxon>
        <taxon>Actinomycetes</taxon>
        <taxon>Micrococcales</taxon>
        <taxon>Microbacteriaceae</taxon>
        <taxon>Microbacterium</taxon>
    </lineage>
</organism>
<keyword evidence="4" id="KW-1185">Reference proteome</keyword>
<feature type="coiled-coil region" evidence="1">
    <location>
        <begin position="95"/>
        <end position="131"/>
    </location>
</feature>